<organism evidence="3 4">
    <name type="scientific">Paractinoplanes pyxinae</name>
    <dbReference type="NCBI Taxonomy" id="2997416"/>
    <lineage>
        <taxon>Bacteria</taxon>
        <taxon>Bacillati</taxon>
        <taxon>Actinomycetota</taxon>
        <taxon>Actinomycetes</taxon>
        <taxon>Micromonosporales</taxon>
        <taxon>Micromonosporaceae</taxon>
        <taxon>Paractinoplanes</taxon>
    </lineage>
</organism>
<dbReference type="InterPro" id="IPR013736">
    <property type="entry name" value="Xaa-Pro_dipept_C"/>
</dbReference>
<keyword evidence="4" id="KW-1185">Reference proteome</keyword>
<dbReference type="EMBL" id="JAPNTZ010000020">
    <property type="protein sequence ID" value="MCY1144520.1"/>
    <property type="molecule type" value="Genomic_DNA"/>
</dbReference>
<comment type="caution">
    <text evidence="3">The sequence shown here is derived from an EMBL/GenBank/DDBJ whole genome shotgun (WGS) entry which is preliminary data.</text>
</comment>
<accession>A0ABT4BFF2</accession>
<gene>
    <name evidence="3" type="ORF">OWR29_41535</name>
</gene>
<evidence type="ECO:0000259" key="2">
    <source>
        <dbReference type="SMART" id="SM00939"/>
    </source>
</evidence>
<dbReference type="GO" id="GO:0016787">
    <property type="term" value="F:hydrolase activity"/>
    <property type="evidence" value="ECO:0007669"/>
    <property type="project" value="UniProtKB-KW"/>
</dbReference>
<dbReference type="SMART" id="SM00939">
    <property type="entry name" value="PepX_C"/>
    <property type="match status" value="1"/>
</dbReference>
<dbReference type="Proteomes" id="UP001151002">
    <property type="component" value="Unassembled WGS sequence"/>
</dbReference>
<dbReference type="RefSeq" id="WP_267569102.1">
    <property type="nucleotide sequence ID" value="NZ_JAPNTZ010000020.1"/>
</dbReference>
<dbReference type="Gene3D" id="1.10.3020.20">
    <property type="match status" value="1"/>
</dbReference>
<dbReference type="PANTHER" id="PTHR43056">
    <property type="entry name" value="PEPTIDASE S9 PROLYL OLIGOPEPTIDASE"/>
    <property type="match status" value="1"/>
</dbReference>
<dbReference type="NCBIfam" id="TIGR00976">
    <property type="entry name" value="CocE_NonD"/>
    <property type="match status" value="1"/>
</dbReference>
<dbReference type="PANTHER" id="PTHR43056:SF10">
    <property type="entry name" value="COCE_NOND FAMILY, PUTATIVE (AFU_ORTHOLOGUE AFUA_7G00600)-RELATED"/>
    <property type="match status" value="1"/>
</dbReference>
<dbReference type="Pfam" id="PF08530">
    <property type="entry name" value="PepX_C"/>
    <property type="match status" value="1"/>
</dbReference>
<dbReference type="SUPFAM" id="SSF49785">
    <property type="entry name" value="Galactose-binding domain-like"/>
    <property type="match status" value="1"/>
</dbReference>
<evidence type="ECO:0000256" key="1">
    <source>
        <dbReference type="ARBA" id="ARBA00022801"/>
    </source>
</evidence>
<dbReference type="Gene3D" id="3.40.50.1820">
    <property type="entry name" value="alpha/beta hydrolase"/>
    <property type="match status" value="1"/>
</dbReference>
<dbReference type="Gene3D" id="2.60.120.260">
    <property type="entry name" value="Galactose-binding domain-like"/>
    <property type="match status" value="1"/>
</dbReference>
<name>A0ABT4BFF2_9ACTN</name>
<dbReference type="InterPro" id="IPR029058">
    <property type="entry name" value="AB_hydrolase_fold"/>
</dbReference>
<evidence type="ECO:0000313" key="3">
    <source>
        <dbReference type="EMBL" id="MCY1144520.1"/>
    </source>
</evidence>
<dbReference type="InterPro" id="IPR005674">
    <property type="entry name" value="CocE/Ser_esterase"/>
</dbReference>
<dbReference type="SUPFAM" id="SSF53474">
    <property type="entry name" value="alpha/beta-Hydrolases"/>
    <property type="match status" value="1"/>
</dbReference>
<proteinExistence type="predicted"/>
<dbReference type="InterPro" id="IPR000383">
    <property type="entry name" value="Xaa-Pro-like_dom"/>
</dbReference>
<protein>
    <submittedName>
        <fullName evidence="3">CocE/NonD family hydrolase</fullName>
    </submittedName>
</protein>
<evidence type="ECO:0000313" key="4">
    <source>
        <dbReference type="Proteomes" id="UP001151002"/>
    </source>
</evidence>
<reference evidence="3" key="1">
    <citation type="submission" date="2022-11" db="EMBL/GenBank/DDBJ databases">
        <authorList>
            <person name="Somphong A."/>
            <person name="Phongsopitanun W."/>
        </authorList>
    </citation>
    <scope>NUCLEOTIDE SEQUENCE</scope>
    <source>
        <strain evidence="3">Pm04-4</strain>
    </source>
</reference>
<sequence>MDKTKRITEEIAMSDDLKIYMPSHPLEPGDRYGILSAFEPGARTLPAGFRIAPQFRPVETDIVLEKDVPVVLRDGVTIYVDVLRPAGSEKVPVLVAWSPYGKGQGTSTSVMGVFALVGLDNQVVSGLEKFEGPDPAYWCARGYAVCHPDPRGVINSEGDSVFWDRQEGRDCHDLIEWLAVQEWCTGKVGMSGTSYLAVSQWFTAAEQPPHLAAINPWEGVSDVYRDLVMRGGMPDTGFARQLRDYSFWGKSRKEDILAEADRDPLMSELWADKIPAFDRITVPAYVVASYSNTLHTAGTFRAWRQIASGDKWLRIHNSQEWPDYYDQDNVEDLRRFFDHYLKGVDNGWEQTARVRYSLHDFHGGDRVGLMAGEFPPADVTATKFYLDGLTRTLTTTAPAVPATAGYDVAATTDLVSFVTRFDAETVLVGYPKARLFVEAKGSDDMDLFVLVQKLDRHGTPLQQFTTPNHGARLHDVTERGATILRYKGSDGRLRVSLRHLDDALSTDDVPAHTFDRVEKLTPDQIVEVEIDLLPIGLIFHPGEQLRFVVSSRNLLGPMMPNLVEYAPDNAGQHVIHTGGDHASYLQLPAQRRH</sequence>
<dbReference type="InterPro" id="IPR050585">
    <property type="entry name" value="Xaa-Pro_dipeptidyl-ppase/CocE"/>
</dbReference>
<feature type="domain" description="Xaa-Pro dipeptidyl-peptidase C-terminal" evidence="2">
    <location>
        <begin position="334"/>
        <end position="586"/>
    </location>
</feature>
<keyword evidence="1 3" id="KW-0378">Hydrolase</keyword>
<dbReference type="InterPro" id="IPR008979">
    <property type="entry name" value="Galactose-bd-like_sf"/>
</dbReference>
<dbReference type="Pfam" id="PF02129">
    <property type="entry name" value="Peptidase_S15"/>
    <property type="match status" value="1"/>
</dbReference>